<dbReference type="RefSeq" id="XP_004366165.1">
    <property type="nucleotide sequence ID" value="XM_004366108.1"/>
</dbReference>
<gene>
    <name evidence="4" type="ORF">DFA_06791</name>
</gene>
<reference evidence="5" key="1">
    <citation type="journal article" date="2011" name="Genome Res.">
        <title>Phylogeny-wide analysis of social amoeba genomes highlights ancient origins for complex intercellular communication.</title>
        <authorList>
            <person name="Heidel A.J."/>
            <person name="Lawal H.M."/>
            <person name="Felder M."/>
            <person name="Schilde C."/>
            <person name="Helps N.R."/>
            <person name="Tunggal B."/>
            <person name="Rivero F."/>
            <person name="John U."/>
            <person name="Schleicher M."/>
            <person name="Eichinger L."/>
            <person name="Platzer M."/>
            <person name="Noegel A.A."/>
            <person name="Schaap P."/>
            <person name="Gloeckner G."/>
        </authorList>
    </citation>
    <scope>NUCLEOTIDE SEQUENCE [LARGE SCALE GENOMIC DNA]</scope>
    <source>
        <strain evidence="5">SH3</strain>
    </source>
</reference>
<dbReference type="PROSITE" id="PS00022">
    <property type="entry name" value="EGF_1"/>
    <property type="match status" value="1"/>
</dbReference>
<evidence type="ECO:0000313" key="5">
    <source>
        <dbReference type="Proteomes" id="UP000007797"/>
    </source>
</evidence>
<keyword evidence="2" id="KW-0732">Signal</keyword>
<dbReference type="Proteomes" id="UP000007797">
    <property type="component" value="Unassembled WGS sequence"/>
</dbReference>
<feature type="domain" description="EGF-like" evidence="3">
    <location>
        <begin position="464"/>
        <end position="475"/>
    </location>
</feature>
<dbReference type="KEGG" id="dfa:DFA_06791"/>
<evidence type="ECO:0000256" key="1">
    <source>
        <dbReference type="SAM" id="Phobius"/>
    </source>
</evidence>
<dbReference type="InterPro" id="IPR053331">
    <property type="entry name" value="EGF-like_comC"/>
</dbReference>
<dbReference type="InterPro" id="IPR002049">
    <property type="entry name" value="LE_dom"/>
</dbReference>
<protein>
    <recommendedName>
        <fullName evidence="3">EGF-like domain-containing protein</fullName>
    </recommendedName>
</protein>
<dbReference type="PANTHER" id="PTHR24032">
    <property type="entry name" value="EGF-LIKE DOMAIN-CONTAINING PROTEIN-RELATED-RELATED"/>
    <property type="match status" value="1"/>
</dbReference>
<keyword evidence="1" id="KW-0812">Transmembrane</keyword>
<accession>F4Q2A4</accession>
<sequence length="876" mass="94738">MSIKLLLVLSISIFILFSPIINALIPTTDPQYSVLNSISSAASNQQSQWTSNDIQQCTARGVLCNTDKTKVISLVLDEWYTGKLISDISQLSSLQVLYLKGNGIGSTMSIPTLPKSLNYITIINTLFQGIVPRSISSSSLVSLTLSNNKGLTDMSTVDFLSASLNQLNYINITNNINIKSMLPNLADFNRTGTIIISGNGFTGGLPSLFNLIFFDSGKLKATVDLSNNRLQGVVPPYAYCISKSNSSILNLSGNIFSSTGLCNPNLNVISPNQFTDVGTGFLVYGVAFNEIVSIYDDVGPLSCSSWISIYSTINCKFNRFKASSTGYQTIYYGPDKQPFYLPLQPPIVESATTVSSKTGGQITVVGYNFPPVMTSLLITVDNVPCKNTKYSLSQPGHGKLICLVAPSLKTITDPRASLQATIINPNNPSSNFTGSNYNFLLYQDVLLGCLNNCNGNGECVMGQCKCIDSFTGPNCSIPVRDVPSLIESFLSNDTSNGPSIIAKIGNATIQIQMTSVQEYNVDGDVVKNISLATNKIWYKTILYASSNSYYFYGSINGGKTNISASVQLFSNDTVYVFGNEKSNISRGSIKFSFNISNWDWTSTISTLQVLYSTSININGTLGGSTSSSSSLPSNCKPNNNRLDLQQVNDPLVQDSLKYASFKNRQFVVNSRFTNRAIIDGRFLNIKNKIANTSSERTTYGILVPHFESSAQIDPDFSLILSDNADINNNGDDTFTCSTAGGLSTVKLVSIVVVCGLFIVSLAVGTIIYVKFKKRELKSKRRVRNATNAYLASVAQSTNTATTAGSSSSYSSSSSSITVTTYPSSYSSTASSFMGHGHIDNTTPSPTPPGSAFFMNYYLNQQPPDLDNNNNKSQPPK</sequence>
<dbReference type="SUPFAM" id="SSF52058">
    <property type="entry name" value="L domain-like"/>
    <property type="match status" value="1"/>
</dbReference>
<dbReference type="AlphaFoldDB" id="F4Q2A4"/>
<proteinExistence type="predicted"/>
<dbReference type="Gene3D" id="3.80.10.10">
    <property type="entry name" value="Ribonuclease Inhibitor"/>
    <property type="match status" value="1"/>
</dbReference>
<keyword evidence="5" id="KW-1185">Reference proteome</keyword>
<dbReference type="EMBL" id="GL883020">
    <property type="protein sequence ID" value="EGG18124.1"/>
    <property type="molecule type" value="Genomic_DNA"/>
</dbReference>
<feature type="signal peptide" evidence="2">
    <location>
        <begin position="1"/>
        <end position="23"/>
    </location>
</feature>
<organism evidence="4 5">
    <name type="scientific">Cavenderia fasciculata</name>
    <name type="common">Slime mold</name>
    <name type="synonym">Dictyostelium fasciculatum</name>
    <dbReference type="NCBI Taxonomy" id="261658"/>
    <lineage>
        <taxon>Eukaryota</taxon>
        <taxon>Amoebozoa</taxon>
        <taxon>Evosea</taxon>
        <taxon>Eumycetozoa</taxon>
        <taxon>Dictyostelia</taxon>
        <taxon>Acytosteliales</taxon>
        <taxon>Cavenderiaceae</taxon>
        <taxon>Cavenderia</taxon>
    </lineage>
</organism>
<dbReference type="GeneID" id="14870108"/>
<evidence type="ECO:0000256" key="2">
    <source>
        <dbReference type="SAM" id="SignalP"/>
    </source>
</evidence>
<dbReference type="Pfam" id="PF23106">
    <property type="entry name" value="EGF_Teneurin"/>
    <property type="match status" value="1"/>
</dbReference>
<dbReference type="InterPro" id="IPR032675">
    <property type="entry name" value="LRR_dom_sf"/>
</dbReference>
<evidence type="ECO:0000259" key="3">
    <source>
        <dbReference type="PROSITE" id="PS00022"/>
    </source>
</evidence>
<dbReference type="OrthoDB" id="6130531at2759"/>
<keyword evidence="1" id="KW-1133">Transmembrane helix</keyword>
<feature type="chain" id="PRO_5003320515" description="EGF-like domain-containing protein" evidence="2">
    <location>
        <begin position="24"/>
        <end position="876"/>
    </location>
</feature>
<dbReference type="CDD" id="cd00055">
    <property type="entry name" value="EGF_Lam"/>
    <property type="match status" value="1"/>
</dbReference>
<dbReference type="OMA" id="SSWISIY"/>
<dbReference type="Pfam" id="PF22933">
    <property type="entry name" value="ComC_SSD"/>
    <property type="match status" value="1"/>
</dbReference>
<feature type="transmembrane region" description="Helical" evidence="1">
    <location>
        <begin position="747"/>
        <end position="771"/>
    </location>
</feature>
<dbReference type="InterPro" id="IPR054484">
    <property type="entry name" value="ComC_SSD"/>
</dbReference>
<dbReference type="InterPro" id="IPR000742">
    <property type="entry name" value="EGF"/>
</dbReference>
<evidence type="ECO:0000313" key="4">
    <source>
        <dbReference type="EMBL" id="EGG18124.1"/>
    </source>
</evidence>
<name>F4Q2A4_CACFS</name>
<dbReference type="Gene3D" id="2.60.120.260">
    <property type="entry name" value="Galactose-binding domain-like"/>
    <property type="match status" value="1"/>
</dbReference>
<keyword evidence="1" id="KW-0472">Membrane</keyword>